<dbReference type="PANTHER" id="PTHR11070">
    <property type="entry name" value="UVRD / RECB / PCRA DNA HELICASE FAMILY MEMBER"/>
    <property type="match status" value="1"/>
</dbReference>
<dbReference type="Proteomes" id="UP000646749">
    <property type="component" value="Unassembled WGS sequence"/>
</dbReference>
<dbReference type="RefSeq" id="WP_203869514.1">
    <property type="nucleotide sequence ID" value="NZ_BONW01000033.1"/>
</dbReference>
<dbReference type="EMBL" id="BONW01000033">
    <property type="protein sequence ID" value="GIG91117.1"/>
    <property type="molecule type" value="Genomic_DNA"/>
</dbReference>
<proteinExistence type="predicted"/>
<dbReference type="InterPro" id="IPR000212">
    <property type="entry name" value="DNA_helicase_UvrD/REP"/>
</dbReference>
<accession>A0ABQ4E8S1</accession>
<dbReference type="InterPro" id="IPR027785">
    <property type="entry name" value="UvrD-like_helicase_C"/>
</dbReference>
<comment type="caution">
    <text evidence="2">The sequence shown here is derived from an EMBL/GenBank/DDBJ whole genome shotgun (WGS) entry which is preliminary data.</text>
</comment>
<evidence type="ECO:0000313" key="2">
    <source>
        <dbReference type="EMBL" id="GIG91117.1"/>
    </source>
</evidence>
<dbReference type="Gene3D" id="3.40.50.300">
    <property type="entry name" value="P-loop containing nucleotide triphosphate hydrolases"/>
    <property type="match status" value="2"/>
</dbReference>
<sequence>MTLRMPELPDLTPGQREAVSLPFESSCLVTGGPGTGKTVTAAYRAAALHASGRPTTMLMYSKVLSAYTQAAVARLCAADIVTTYHKWFYDFWRTCYGKNPPTIRRWEIDWMACLAQVVGQPPPRQEPRYLVIDEGQDLPKEFYLVLRSIEPHLTVFADENQRITASQSTIREITTHAGIKSVTSLSRNSRNTRPVADLANHFHPAGGSDISTLTEGPLPRLARHDQRTEAAEHIARHEREHPAETVGVILHQANDLWSFRRLLDRRTANSVQGYVSGRRTGPMGDPALTGPGIKLITAKSAKGLEFDTVFLPELQSVSGDPTTDDTRMQMYVLVTRSRRNLTLMYTGTGEPALIASLPKRLLDLSVPVT</sequence>
<dbReference type="SUPFAM" id="SSF52540">
    <property type="entry name" value="P-loop containing nucleoside triphosphate hydrolases"/>
    <property type="match status" value="1"/>
</dbReference>
<reference evidence="2 3" key="1">
    <citation type="submission" date="2021-01" db="EMBL/GenBank/DDBJ databases">
        <title>Whole genome shotgun sequence of Plantactinospora endophytica NBRC 110450.</title>
        <authorList>
            <person name="Komaki H."/>
            <person name="Tamura T."/>
        </authorList>
    </citation>
    <scope>NUCLEOTIDE SEQUENCE [LARGE SCALE GENOMIC DNA]</scope>
    <source>
        <strain evidence="2 3">NBRC 110450</strain>
    </source>
</reference>
<gene>
    <name evidence="2" type="ORF">Pen02_60530</name>
</gene>
<evidence type="ECO:0000313" key="3">
    <source>
        <dbReference type="Proteomes" id="UP000646749"/>
    </source>
</evidence>
<name>A0ABQ4E8S1_9ACTN</name>
<organism evidence="2 3">
    <name type="scientific">Plantactinospora endophytica</name>
    <dbReference type="NCBI Taxonomy" id="673535"/>
    <lineage>
        <taxon>Bacteria</taxon>
        <taxon>Bacillati</taxon>
        <taxon>Actinomycetota</taxon>
        <taxon>Actinomycetes</taxon>
        <taxon>Micromonosporales</taxon>
        <taxon>Micromonosporaceae</taxon>
        <taxon>Plantactinospora</taxon>
    </lineage>
</organism>
<keyword evidence="3" id="KW-1185">Reference proteome</keyword>
<feature type="domain" description="UvrD-like helicase C-terminal" evidence="1">
    <location>
        <begin position="296"/>
        <end position="344"/>
    </location>
</feature>
<evidence type="ECO:0000259" key="1">
    <source>
        <dbReference type="Pfam" id="PF13538"/>
    </source>
</evidence>
<protein>
    <recommendedName>
        <fullName evidence="1">UvrD-like helicase C-terminal domain-containing protein</fullName>
    </recommendedName>
</protein>
<dbReference type="InterPro" id="IPR027417">
    <property type="entry name" value="P-loop_NTPase"/>
</dbReference>
<dbReference type="Pfam" id="PF13538">
    <property type="entry name" value="UvrD_C_2"/>
    <property type="match status" value="1"/>
</dbReference>
<dbReference type="PANTHER" id="PTHR11070:SF17">
    <property type="entry name" value="DNA HELICASE IV"/>
    <property type="match status" value="1"/>
</dbReference>
<dbReference type="Pfam" id="PF13245">
    <property type="entry name" value="AAA_19"/>
    <property type="match status" value="1"/>
</dbReference>